<keyword evidence="3" id="KW-1185">Reference proteome</keyword>
<gene>
    <name evidence="2" type="ORF">RM706_01820</name>
</gene>
<evidence type="ECO:0000256" key="1">
    <source>
        <dbReference type="SAM" id="Phobius"/>
    </source>
</evidence>
<sequence>MAQNTSVGSSFLEGFLRIMVFALVIILIAIPVCILLDKLGIFDMLGWQF</sequence>
<reference evidence="2 3" key="1">
    <citation type="submission" date="2023-09" db="EMBL/GenBank/DDBJ databases">
        <authorList>
            <person name="Rey-Velasco X."/>
        </authorList>
    </citation>
    <scope>NUCLEOTIDE SEQUENCE [LARGE SCALE GENOMIC DNA]</scope>
    <source>
        <strain evidence="2 3">F388</strain>
    </source>
</reference>
<keyword evidence="1" id="KW-1133">Transmembrane helix</keyword>
<evidence type="ECO:0000313" key="2">
    <source>
        <dbReference type="EMBL" id="MDT0605745.1"/>
    </source>
</evidence>
<proteinExistence type="predicted"/>
<keyword evidence="1" id="KW-0472">Membrane</keyword>
<comment type="caution">
    <text evidence="2">The sequence shown here is derived from an EMBL/GenBank/DDBJ whole genome shotgun (WGS) entry which is preliminary data.</text>
</comment>
<feature type="transmembrane region" description="Helical" evidence="1">
    <location>
        <begin position="15"/>
        <end position="36"/>
    </location>
</feature>
<organism evidence="2 3">
    <name type="scientific">Croceitalea rosinachiae</name>
    <dbReference type="NCBI Taxonomy" id="3075596"/>
    <lineage>
        <taxon>Bacteria</taxon>
        <taxon>Pseudomonadati</taxon>
        <taxon>Bacteroidota</taxon>
        <taxon>Flavobacteriia</taxon>
        <taxon>Flavobacteriales</taxon>
        <taxon>Flavobacteriaceae</taxon>
        <taxon>Croceitalea</taxon>
    </lineage>
</organism>
<dbReference type="Proteomes" id="UP001255246">
    <property type="component" value="Unassembled WGS sequence"/>
</dbReference>
<keyword evidence="1" id="KW-0812">Transmembrane</keyword>
<dbReference type="EMBL" id="JAVRHR010000001">
    <property type="protein sequence ID" value="MDT0605745.1"/>
    <property type="molecule type" value="Genomic_DNA"/>
</dbReference>
<evidence type="ECO:0000313" key="3">
    <source>
        <dbReference type="Proteomes" id="UP001255246"/>
    </source>
</evidence>
<protein>
    <submittedName>
        <fullName evidence="2">Uncharacterized protein</fullName>
    </submittedName>
</protein>
<dbReference type="RefSeq" id="WP_311349312.1">
    <property type="nucleotide sequence ID" value="NZ_JAVRHR010000001.1"/>
</dbReference>
<accession>A0ABU3A761</accession>
<name>A0ABU3A761_9FLAO</name>